<keyword evidence="3" id="KW-1185">Reference proteome</keyword>
<name>A0A8T1VJM3_9STRA</name>
<dbReference type="EMBL" id="JAGDFM010000294">
    <property type="protein sequence ID" value="KAG7380409.1"/>
    <property type="molecule type" value="Genomic_DNA"/>
</dbReference>
<dbReference type="Proteomes" id="UP000694044">
    <property type="component" value="Unassembled WGS sequence"/>
</dbReference>
<accession>A0A8T1VJM3</accession>
<evidence type="ECO:0000313" key="3">
    <source>
        <dbReference type="Proteomes" id="UP000694044"/>
    </source>
</evidence>
<organism evidence="2 3">
    <name type="scientific">Phytophthora pseudosyringae</name>
    <dbReference type="NCBI Taxonomy" id="221518"/>
    <lineage>
        <taxon>Eukaryota</taxon>
        <taxon>Sar</taxon>
        <taxon>Stramenopiles</taxon>
        <taxon>Oomycota</taxon>
        <taxon>Peronosporomycetes</taxon>
        <taxon>Peronosporales</taxon>
        <taxon>Peronosporaceae</taxon>
        <taxon>Phytophthora</taxon>
    </lineage>
</organism>
<feature type="compositionally biased region" description="Basic residues" evidence="1">
    <location>
        <begin position="1"/>
        <end position="12"/>
    </location>
</feature>
<feature type="compositionally biased region" description="Basic and acidic residues" evidence="1">
    <location>
        <begin position="21"/>
        <end position="35"/>
    </location>
</feature>
<feature type="compositionally biased region" description="Acidic residues" evidence="1">
    <location>
        <begin position="101"/>
        <end position="111"/>
    </location>
</feature>
<feature type="region of interest" description="Disordered" evidence="1">
    <location>
        <begin position="1"/>
        <end position="111"/>
    </location>
</feature>
<dbReference type="AlphaFoldDB" id="A0A8T1VJM3"/>
<evidence type="ECO:0000313" key="2">
    <source>
        <dbReference type="EMBL" id="KAG7380409.1"/>
    </source>
</evidence>
<feature type="compositionally biased region" description="Basic and acidic residues" evidence="1">
    <location>
        <begin position="44"/>
        <end position="63"/>
    </location>
</feature>
<gene>
    <name evidence="2" type="ORF">PHYPSEUDO_007230</name>
</gene>
<protein>
    <submittedName>
        <fullName evidence="2">Uncharacterized protein</fullName>
    </submittedName>
</protein>
<comment type="caution">
    <text evidence="2">The sequence shown here is derived from an EMBL/GenBank/DDBJ whole genome shotgun (WGS) entry which is preliminary data.</text>
</comment>
<dbReference type="OrthoDB" id="90859at2759"/>
<evidence type="ECO:0000256" key="1">
    <source>
        <dbReference type="SAM" id="MobiDB-lite"/>
    </source>
</evidence>
<reference evidence="2" key="1">
    <citation type="submission" date="2021-02" db="EMBL/GenBank/DDBJ databases">
        <authorList>
            <person name="Palmer J.M."/>
        </authorList>
    </citation>
    <scope>NUCLEOTIDE SEQUENCE</scope>
    <source>
        <strain evidence="2">SCRP734</strain>
    </source>
</reference>
<proteinExistence type="predicted"/>
<sequence>MARMHNTSKIKQRMADVMAEEALREEEARSAEAARRARRGGMHSVREVPYHRTRVSEEEKGADVSEDGGESGRAATGSEEEKAVAVGESVRRRKKRSVSEVQDDEDEEMEDMVVPSFLSDHKTWPLFEECLHDYMQRTKQLLVVKENVVEQIR</sequence>